<dbReference type="SUPFAM" id="SSF69304">
    <property type="entry name" value="Tricorn protease N-terminal domain"/>
    <property type="match status" value="1"/>
</dbReference>
<dbReference type="PANTHER" id="PTHR36842">
    <property type="entry name" value="PROTEIN TOLB HOMOLOG"/>
    <property type="match status" value="1"/>
</dbReference>
<keyword evidence="2" id="KW-0732">Signal</keyword>
<dbReference type="AlphaFoldDB" id="F2LW21"/>
<dbReference type="GO" id="GO:0042597">
    <property type="term" value="C:periplasmic space"/>
    <property type="evidence" value="ECO:0007669"/>
    <property type="project" value="InterPro"/>
</dbReference>
<evidence type="ECO:0000313" key="5">
    <source>
        <dbReference type="Proteomes" id="UP000008139"/>
    </source>
</evidence>
<name>F2LW21_HIPMA</name>
<feature type="signal peptide" evidence="2">
    <location>
        <begin position="1"/>
        <end position="20"/>
    </location>
</feature>
<reference evidence="4 5" key="1">
    <citation type="journal article" date="2011" name="Stand. Genomic Sci.">
        <title>Complete genome sequence of the thermophilic sulfur-reducer Hippea maritima type strain (MH(2)).</title>
        <authorList>
            <person name="Huntemann M."/>
            <person name="Lu M."/>
            <person name="Nolan M."/>
            <person name="Lapidus A."/>
            <person name="Lucas S."/>
            <person name="Hammon N."/>
            <person name="Deshpande S."/>
            <person name="Cheng J.F."/>
            <person name="Tapia R."/>
            <person name="Han C."/>
            <person name="Goodwin L."/>
            <person name="Pitluck S."/>
            <person name="Liolios K."/>
            <person name="Pagani I."/>
            <person name="Ivanova N."/>
            <person name="Ovchinikova G."/>
            <person name="Pati A."/>
            <person name="Chen A."/>
            <person name="Palaniappan K."/>
            <person name="Land M."/>
            <person name="Hauser L."/>
            <person name="Jeffries C.D."/>
            <person name="Detter J.C."/>
            <person name="Brambilla E.M."/>
            <person name="Rohde M."/>
            <person name="Spring S."/>
            <person name="Goker M."/>
            <person name="Woyke T."/>
            <person name="Bristow J."/>
            <person name="Eisen J.A."/>
            <person name="Markowitz V."/>
            <person name="Hugenholtz P."/>
            <person name="Kyrpides N.C."/>
            <person name="Klenk H.P."/>
            <person name="Mavromatis K."/>
        </authorList>
    </citation>
    <scope>NUCLEOTIDE SEQUENCE [LARGE SCALE GENOMIC DNA]</scope>
    <source>
        <strain evidence="5">ATCC 700847 / DSM 10411 / MH2</strain>
    </source>
</reference>
<sequence>MKRFVVFLAFIVFIGLNAQADTFKIEISNPKYKPINIGLWGFVKNTPTSISKRFLSTLKRDLKVSGLFSWDETQHFSYDAPSKVVNGIAKLDNLDYVIYGDAYIEGKSIYVNVRITDVLKNSVLFEKTYTTNEYSLGWLANRVVDVLIGYVTGVYGPFESKIAFALGDGRVSDIYVCDFNGENVVRITNWHNFNILPKWVSDDELTFLSYRYGKPALFLFNVFSGKLSKLFSNSNLSISASRYMGYFAIPFNRFGSVNIYAVNARGRVIKKLTNDPSINVSPTFTPDFSKMVFVSNRGGNPQIYIKDLSSFDSPVRLTFNGKYNSSPAVSPDGKKIAYISIDNGTTYLKVMNIDGSNDRVVMKGNSLDSPSWAYDSRFVALTGRVGNKNAIFVVNTINGNYSVAMESKLIYNGLSVSSKLQ</sequence>
<dbReference type="GO" id="GO:0015031">
    <property type="term" value="P:protein transport"/>
    <property type="evidence" value="ECO:0007669"/>
    <property type="project" value="InterPro"/>
</dbReference>
<dbReference type="SUPFAM" id="SSF52964">
    <property type="entry name" value="TolB, N-terminal domain"/>
    <property type="match status" value="1"/>
</dbReference>
<dbReference type="Proteomes" id="UP000008139">
    <property type="component" value="Chromosome"/>
</dbReference>
<dbReference type="Pfam" id="PF04052">
    <property type="entry name" value="TolB_N"/>
    <property type="match status" value="1"/>
</dbReference>
<dbReference type="Gene3D" id="3.40.50.10070">
    <property type="entry name" value="TolB, N-terminal domain"/>
    <property type="match status" value="1"/>
</dbReference>
<dbReference type="InterPro" id="IPR007195">
    <property type="entry name" value="TolB_N"/>
</dbReference>
<dbReference type="Gene3D" id="2.120.10.30">
    <property type="entry name" value="TolB, C-terminal domain"/>
    <property type="match status" value="2"/>
</dbReference>
<evidence type="ECO:0000259" key="3">
    <source>
        <dbReference type="Pfam" id="PF04052"/>
    </source>
</evidence>
<keyword evidence="5" id="KW-1185">Reference proteome</keyword>
<dbReference type="EMBL" id="CP002606">
    <property type="protein sequence ID" value="AEA33955.1"/>
    <property type="molecule type" value="Genomic_DNA"/>
</dbReference>
<dbReference type="OrthoDB" id="9815657at2"/>
<dbReference type="HOGENOM" id="CLU_047123_2_0_7"/>
<dbReference type="Pfam" id="PF07676">
    <property type="entry name" value="PD40"/>
    <property type="match status" value="2"/>
</dbReference>
<dbReference type="InterPro" id="IPR011042">
    <property type="entry name" value="6-blade_b-propeller_TolB-like"/>
</dbReference>
<evidence type="ECO:0000313" key="4">
    <source>
        <dbReference type="EMBL" id="AEA33955.1"/>
    </source>
</evidence>
<comment type="similarity">
    <text evidence="1">Belongs to the TolB family.</text>
</comment>
<dbReference type="RefSeq" id="WP_013681994.1">
    <property type="nucleotide sequence ID" value="NC_015318.1"/>
</dbReference>
<protein>
    <submittedName>
        <fullName evidence="4">WD40-like beta Propeller containing protein</fullName>
    </submittedName>
</protein>
<dbReference type="KEGG" id="hmr:Hipma_0989"/>
<dbReference type="eggNOG" id="COG0823">
    <property type="taxonomic scope" value="Bacteria"/>
</dbReference>
<dbReference type="PANTHER" id="PTHR36842:SF1">
    <property type="entry name" value="PROTEIN TOLB"/>
    <property type="match status" value="1"/>
</dbReference>
<evidence type="ECO:0000256" key="1">
    <source>
        <dbReference type="ARBA" id="ARBA00009820"/>
    </source>
</evidence>
<feature type="domain" description="TolB N-terminal" evidence="3">
    <location>
        <begin position="24"/>
        <end position="121"/>
    </location>
</feature>
<dbReference type="InParanoid" id="F2LW21"/>
<reference evidence="5" key="2">
    <citation type="submission" date="2011-03" db="EMBL/GenBank/DDBJ databases">
        <title>The complete genome of Hippea maritima DSM 10411.</title>
        <authorList>
            <consortium name="US DOE Joint Genome Institute (JGI-PGF)"/>
            <person name="Lucas S."/>
            <person name="Copeland A."/>
            <person name="Lapidus A."/>
            <person name="Bruce D."/>
            <person name="Goodwin L."/>
            <person name="Pitluck S."/>
            <person name="Peters L."/>
            <person name="Kyrpides N."/>
            <person name="Mavromatis K."/>
            <person name="Pagani I."/>
            <person name="Ivanova N."/>
            <person name="Mikhailova N."/>
            <person name="Lu M."/>
            <person name="Detter J.C."/>
            <person name="Tapia R."/>
            <person name="Han C."/>
            <person name="Land M."/>
            <person name="Hauser L."/>
            <person name="Markowitz V."/>
            <person name="Cheng J.-F."/>
            <person name="Hugenholtz P."/>
            <person name="Woyke T."/>
            <person name="Wu D."/>
            <person name="Spring S."/>
            <person name="Schroeder M."/>
            <person name="Brambilla E."/>
            <person name="Klenk H.-P."/>
            <person name="Eisen J.A."/>
        </authorList>
    </citation>
    <scope>NUCLEOTIDE SEQUENCE [LARGE SCALE GENOMIC DNA]</scope>
    <source>
        <strain evidence="5">ATCC 700847 / DSM 10411 / MH2</strain>
    </source>
</reference>
<feature type="chain" id="PRO_5003286172" evidence="2">
    <location>
        <begin position="21"/>
        <end position="421"/>
    </location>
</feature>
<dbReference type="STRING" id="760142.Hipma_0989"/>
<accession>F2LW21</accession>
<dbReference type="InterPro" id="IPR011659">
    <property type="entry name" value="WD40"/>
</dbReference>
<gene>
    <name evidence="4" type="ordered locus">Hipma_0989</name>
</gene>
<organism evidence="4 5">
    <name type="scientific">Hippea maritima (strain ATCC 700847 / DSM 10411 / MH2)</name>
    <dbReference type="NCBI Taxonomy" id="760142"/>
    <lineage>
        <taxon>Bacteria</taxon>
        <taxon>Pseudomonadati</taxon>
        <taxon>Campylobacterota</taxon>
        <taxon>Desulfurellia</taxon>
        <taxon>Desulfurellales</taxon>
        <taxon>Hippeaceae</taxon>
        <taxon>Hippea</taxon>
    </lineage>
</organism>
<evidence type="ECO:0000256" key="2">
    <source>
        <dbReference type="SAM" id="SignalP"/>
    </source>
</evidence>
<proteinExistence type="inferred from homology"/>